<reference evidence="3 4" key="1">
    <citation type="submission" date="2016-10" db="EMBL/GenBank/DDBJ databases">
        <title>Draft genome sequence of Coniochaeta ligniaria NRRL30616, a lignocellulolytic fungus for bioabatement of inhibitors in plant biomass hydrolysates.</title>
        <authorList>
            <consortium name="DOE Joint Genome Institute"/>
            <person name="Jimenez D.J."/>
            <person name="Hector R.E."/>
            <person name="Riley R."/>
            <person name="Sun H."/>
            <person name="Grigoriev I.V."/>
            <person name="Van Elsas J.D."/>
            <person name="Nichols N.N."/>
        </authorList>
    </citation>
    <scope>NUCLEOTIDE SEQUENCE [LARGE SCALE GENOMIC DNA]</scope>
    <source>
        <strain evidence="3 4">NRRL 30616</strain>
    </source>
</reference>
<evidence type="ECO:0000256" key="1">
    <source>
        <dbReference type="SAM" id="SignalP"/>
    </source>
</evidence>
<dbReference type="CDD" id="cd01833">
    <property type="entry name" value="XynB_like"/>
    <property type="match status" value="1"/>
</dbReference>
<dbReference type="Gene3D" id="3.40.50.1110">
    <property type="entry name" value="SGNH hydrolase"/>
    <property type="match status" value="1"/>
</dbReference>
<evidence type="ECO:0000313" key="3">
    <source>
        <dbReference type="EMBL" id="OIW28223.1"/>
    </source>
</evidence>
<feature type="domain" description="SGNH hydrolase-type esterase" evidence="2">
    <location>
        <begin position="44"/>
        <end position="222"/>
    </location>
</feature>
<dbReference type="InterPro" id="IPR036514">
    <property type="entry name" value="SGNH_hydro_sf"/>
</dbReference>
<keyword evidence="4" id="KW-1185">Reference proteome</keyword>
<sequence>MAFLLAAFAAPLAHSGVATGNIHLGPRVVVPPLANGTALRIMPLGASITWGQASSDGNGYRGVLRTILTSVGNPVNMVGSQHHGSMVDNDNEGWPGYVVDQVYAKANASVPTWKPNVILVNAGTNDCAQNKKIDLAGDRMLAMLEHLFVLSPRATILLSSLIINKNSTVEARVLSVNDEYRTVAEKLKAKGRRLVFVDMHGPDGPQLADMSDNTHPNDKGYEKMATLWYNGLVDASKAGLLEAPEHVDGVPDDGGASSPA</sequence>
<dbReference type="EMBL" id="KV875098">
    <property type="protein sequence ID" value="OIW28223.1"/>
    <property type="molecule type" value="Genomic_DNA"/>
</dbReference>
<proteinExistence type="predicted"/>
<evidence type="ECO:0000313" key="4">
    <source>
        <dbReference type="Proteomes" id="UP000182658"/>
    </source>
</evidence>
<keyword evidence="1" id="KW-0732">Signal</keyword>
<name>A0A1J7IKY6_9PEZI</name>
<dbReference type="PANTHER" id="PTHR30383">
    <property type="entry name" value="THIOESTERASE 1/PROTEASE 1/LYSOPHOSPHOLIPASE L1"/>
    <property type="match status" value="1"/>
</dbReference>
<accession>A0A1J7IKY6</accession>
<dbReference type="OrthoDB" id="6123at2759"/>
<dbReference type="AlphaFoldDB" id="A0A1J7IKY6"/>
<dbReference type="PANTHER" id="PTHR30383:SF31">
    <property type="entry name" value="SGNH HYDROLASE-TYPE ESTERASE DOMAIN-CONTAINING PROTEIN-RELATED"/>
    <property type="match status" value="1"/>
</dbReference>
<protein>
    <submittedName>
        <fullName evidence="3">Carbohydrate esterase family 3 protein</fullName>
    </submittedName>
</protein>
<feature type="chain" id="PRO_5012520886" evidence="1">
    <location>
        <begin position="19"/>
        <end position="260"/>
    </location>
</feature>
<feature type="signal peptide" evidence="1">
    <location>
        <begin position="1"/>
        <end position="18"/>
    </location>
</feature>
<dbReference type="GO" id="GO:0004622">
    <property type="term" value="F:phosphatidylcholine lysophospholipase activity"/>
    <property type="evidence" value="ECO:0007669"/>
    <property type="project" value="TreeGrafter"/>
</dbReference>
<dbReference type="InterPro" id="IPR051532">
    <property type="entry name" value="Ester_Hydrolysis_Enzymes"/>
</dbReference>
<organism evidence="3 4">
    <name type="scientific">Coniochaeta ligniaria NRRL 30616</name>
    <dbReference type="NCBI Taxonomy" id="1408157"/>
    <lineage>
        <taxon>Eukaryota</taxon>
        <taxon>Fungi</taxon>
        <taxon>Dikarya</taxon>
        <taxon>Ascomycota</taxon>
        <taxon>Pezizomycotina</taxon>
        <taxon>Sordariomycetes</taxon>
        <taxon>Sordariomycetidae</taxon>
        <taxon>Coniochaetales</taxon>
        <taxon>Coniochaetaceae</taxon>
        <taxon>Coniochaeta</taxon>
    </lineage>
</organism>
<dbReference type="Proteomes" id="UP000182658">
    <property type="component" value="Unassembled WGS sequence"/>
</dbReference>
<dbReference type="InterPro" id="IPR013830">
    <property type="entry name" value="SGNH_hydro"/>
</dbReference>
<dbReference type="SUPFAM" id="SSF52266">
    <property type="entry name" value="SGNH hydrolase"/>
    <property type="match status" value="1"/>
</dbReference>
<evidence type="ECO:0000259" key="2">
    <source>
        <dbReference type="Pfam" id="PF13472"/>
    </source>
</evidence>
<dbReference type="InParanoid" id="A0A1J7IKY6"/>
<gene>
    <name evidence="3" type="ORF">CONLIGDRAFT_369160</name>
</gene>
<dbReference type="Pfam" id="PF13472">
    <property type="entry name" value="Lipase_GDSL_2"/>
    <property type="match status" value="1"/>
</dbReference>